<gene>
    <name evidence="3" type="ORF">MA16_Dca017770</name>
</gene>
<dbReference type="GO" id="GO:0003899">
    <property type="term" value="F:DNA-directed RNA polymerase activity"/>
    <property type="evidence" value="ECO:0007669"/>
    <property type="project" value="InterPro"/>
</dbReference>
<dbReference type="Gene3D" id="2.20.25.10">
    <property type="match status" value="2"/>
</dbReference>
<dbReference type="Pfam" id="PF02150">
    <property type="entry name" value="Zn_ribbon_RPB9"/>
    <property type="match status" value="1"/>
</dbReference>
<name>A0A2I0XII0_9ASPA</name>
<sequence length="113" mass="13050">MFICVIKCSNNLLYPKEDKKRKILLSACRTCSYTVPYQRKINELTNLLQEVAESNCGYKNEITHTTERPQILRDAYADPTLPRQKGIKCPVCNHPHVAFFLVSSSLFIHLYIC</sequence>
<accession>A0A2I0XII0</accession>
<keyword evidence="4" id="KW-1185">Reference proteome</keyword>
<dbReference type="SUPFAM" id="SSF57783">
    <property type="entry name" value="Zinc beta-ribbon"/>
    <property type="match status" value="1"/>
</dbReference>
<feature type="domain" description="DNA-directed RNA polymerase II subunit RPB9-like zinc ribbon" evidence="2">
    <location>
        <begin position="10"/>
        <end position="36"/>
    </location>
</feature>
<evidence type="ECO:0000259" key="2">
    <source>
        <dbReference type="Pfam" id="PF02150"/>
    </source>
</evidence>
<dbReference type="GO" id="GO:0006283">
    <property type="term" value="P:transcription-coupled nucleotide-excision repair"/>
    <property type="evidence" value="ECO:0007669"/>
    <property type="project" value="TreeGrafter"/>
</dbReference>
<dbReference type="GO" id="GO:0001193">
    <property type="term" value="P:maintenance of transcriptional fidelity during transcription elongation by RNA polymerase II"/>
    <property type="evidence" value="ECO:0007669"/>
    <property type="project" value="TreeGrafter"/>
</dbReference>
<proteinExistence type="predicted"/>
<protein>
    <recommendedName>
        <fullName evidence="2">DNA-directed RNA polymerase II subunit RPB9-like zinc ribbon domain-containing protein</fullName>
    </recommendedName>
</protein>
<reference evidence="3 4" key="2">
    <citation type="journal article" date="2017" name="Nature">
        <title>The Apostasia genome and the evolution of orchids.</title>
        <authorList>
            <person name="Zhang G.Q."/>
            <person name="Liu K.W."/>
            <person name="Li Z."/>
            <person name="Lohaus R."/>
            <person name="Hsiao Y.Y."/>
            <person name="Niu S.C."/>
            <person name="Wang J.Y."/>
            <person name="Lin Y.C."/>
            <person name="Xu Q."/>
            <person name="Chen L.J."/>
            <person name="Yoshida K."/>
            <person name="Fujiwara S."/>
            <person name="Wang Z.W."/>
            <person name="Zhang Y.Q."/>
            <person name="Mitsuda N."/>
            <person name="Wang M."/>
            <person name="Liu G.H."/>
            <person name="Pecoraro L."/>
            <person name="Huang H.X."/>
            <person name="Xiao X.J."/>
            <person name="Lin M."/>
            <person name="Wu X.Y."/>
            <person name="Wu W.L."/>
            <person name="Chen Y.Y."/>
            <person name="Chang S.B."/>
            <person name="Sakamoto S."/>
            <person name="Ohme-Takagi M."/>
            <person name="Yagi M."/>
            <person name="Zeng S.J."/>
            <person name="Shen C.Y."/>
            <person name="Yeh C.M."/>
            <person name="Luo Y.B."/>
            <person name="Tsai W.C."/>
            <person name="Van de Peer Y."/>
            <person name="Liu Z.J."/>
        </authorList>
    </citation>
    <scope>NUCLEOTIDE SEQUENCE [LARGE SCALE GENOMIC DNA]</scope>
    <source>
        <tissue evidence="3">The whole plant</tissue>
    </source>
</reference>
<dbReference type="GO" id="GO:0005665">
    <property type="term" value="C:RNA polymerase II, core complex"/>
    <property type="evidence" value="ECO:0007669"/>
    <property type="project" value="TreeGrafter"/>
</dbReference>
<dbReference type="Proteomes" id="UP000233837">
    <property type="component" value="Unassembled WGS sequence"/>
</dbReference>
<dbReference type="GO" id="GO:0006367">
    <property type="term" value="P:transcription initiation at RNA polymerase II promoter"/>
    <property type="evidence" value="ECO:0007669"/>
    <property type="project" value="TreeGrafter"/>
</dbReference>
<dbReference type="InterPro" id="IPR012164">
    <property type="entry name" value="Rpa12/Rpb9/Rpc10/TFS"/>
</dbReference>
<dbReference type="InterPro" id="IPR001529">
    <property type="entry name" value="Zn_ribbon_RPB9"/>
</dbReference>
<dbReference type="PANTHER" id="PTHR11239">
    <property type="entry name" value="DNA-DIRECTED RNA POLYMERASE"/>
    <property type="match status" value="1"/>
</dbReference>
<dbReference type="AlphaFoldDB" id="A0A2I0XII0"/>
<evidence type="ECO:0000256" key="1">
    <source>
        <dbReference type="ARBA" id="ARBA00023242"/>
    </source>
</evidence>
<evidence type="ECO:0000313" key="3">
    <source>
        <dbReference type="EMBL" id="PKU87710.1"/>
    </source>
</evidence>
<dbReference type="PANTHER" id="PTHR11239:SF1">
    <property type="entry name" value="DNA-DIRECTED RNA POLYMERASE II SUBUNIT RPB9"/>
    <property type="match status" value="1"/>
</dbReference>
<keyword evidence="1" id="KW-0539">Nucleus</keyword>
<dbReference type="EMBL" id="KZ501856">
    <property type="protein sequence ID" value="PKU87710.1"/>
    <property type="molecule type" value="Genomic_DNA"/>
</dbReference>
<evidence type="ECO:0000313" key="4">
    <source>
        <dbReference type="Proteomes" id="UP000233837"/>
    </source>
</evidence>
<reference evidence="3 4" key="1">
    <citation type="journal article" date="2016" name="Sci. Rep.">
        <title>The Dendrobium catenatum Lindl. genome sequence provides insights into polysaccharide synthase, floral development and adaptive evolution.</title>
        <authorList>
            <person name="Zhang G.Q."/>
            <person name="Xu Q."/>
            <person name="Bian C."/>
            <person name="Tsai W.C."/>
            <person name="Yeh C.M."/>
            <person name="Liu K.W."/>
            <person name="Yoshida K."/>
            <person name="Zhang L.S."/>
            <person name="Chang S.B."/>
            <person name="Chen F."/>
            <person name="Shi Y."/>
            <person name="Su Y.Y."/>
            <person name="Zhang Y.Q."/>
            <person name="Chen L.J."/>
            <person name="Yin Y."/>
            <person name="Lin M."/>
            <person name="Huang H."/>
            <person name="Deng H."/>
            <person name="Wang Z.W."/>
            <person name="Zhu S.L."/>
            <person name="Zhao X."/>
            <person name="Deng C."/>
            <person name="Niu S.C."/>
            <person name="Huang J."/>
            <person name="Wang M."/>
            <person name="Liu G.H."/>
            <person name="Yang H.J."/>
            <person name="Xiao X.J."/>
            <person name="Hsiao Y.Y."/>
            <person name="Wu W.L."/>
            <person name="Chen Y.Y."/>
            <person name="Mitsuda N."/>
            <person name="Ohme-Takagi M."/>
            <person name="Luo Y.B."/>
            <person name="Van de Peer Y."/>
            <person name="Liu Z.J."/>
        </authorList>
    </citation>
    <scope>NUCLEOTIDE SEQUENCE [LARGE SCALE GENOMIC DNA]</scope>
    <source>
        <tissue evidence="3">The whole plant</tissue>
    </source>
</reference>
<dbReference type="STRING" id="906689.A0A2I0XII0"/>
<organism evidence="3 4">
    <name type="scientific">Dendrobium catenatum</name>
    <dbReference type="NCBI Taxonomy" id="906689"/>
    <lineage>
        <taxon>Eukaryota</taxon>
        <taxon>Viridiplantae</taxon>
        <taxon>Streptophyta</taxon>
        <taxon>Embryophyta</taxon>
        <taxon>Tracheophyta</taxon>
        <taxon>Spermatophyta</taxon>
        <taxon>Magnoliopsida</taxon>
        <taxon>Liliopsida</taxon>
        <taxon>Asparagales</taxon>
        <taxon>Orchidaceae</taxon>
        <taxon>Epidendroideae</taxon>
        <taxon>Malaxideae</taxon>
        <taxon>Dendrobiinae</taxon>
        <taxon>Dendrobium</taxon>
    </lineage>
</organism>